<accession>A0ABP8QEI5</accession>
<evidence type="ECO:0000256" key="3">
    <source>
        <dbReference type="ARBA" id="ARBA00012162"/>
    </source>
</evidence>
<dbReference type="SUPFAM" id="SSF53790">
    <property type="entry name" value="Tetrapyrrole methylase"/>
    <property type="match status" value="1"/>
</dbReference>
<gene>
    <name evidence="12" type="primary">cobA</name>
    <name evidence="12" type="ORF">GCM10023095_26360</name>
</gene>
<evidence type="ECO:0000256" key="2">
    <source>
        <dbReference type="ARBA" id="ARBA00005879"/>
    </source>
</evidence>
<keyword evidence="5 10" id="KW-0489">Methyltransferase</keyword>
<evidence type="ECO:0000313" key="13">
    <source>
        <dbReference type="Proteomes" id="UP001501321"/>
    </source>
</evidence>
<dbReference type="RefSeq" id="WP_345013890.1">
    <property type="nucleotide sequence ID" value="NZ_BAABFC010000019.1"/>
</dbReference>
<keyword evidence="7" id="KW-0949">S-adenosyl-L-methionine</keyword>
<organism evidence="12 13">
    <name type="scientific">Pseudaeromonas paramecii</name>
    <dbReference type="NCBI Taxonomy" id="2138166"/>
    <lineage>
        <taxon>Bacteria</taxon>
        <taxon>Pseudomonadati</taxon>
        <taxon>Pseudomonadota</taxon>
        <taxon>Gammaproteobacteria</taxon>
        <taxon>Aeromonadales</taxon>
        <taxon>Aeromonadaceae</taxon>
        <taxon>Pseudaeromonas</taxon>
    </lineage>
</organism>
<dbReference type="Gene3D" id="3.40.1010.10">
    <property type="entry name" value="Cobalt-precorrin-4 Transmethylase, Domain 1"/>
    <property type="match status" value="1"/>
</dbReference>
<dbReference type="PROSITE" id="PS00840">
    <property type="entry name" value="SUMT_2"/>
    <property type="match status" value="1"/>
</dbReference>
<evidence type="ECO:0000256" key="5">
    <source>
        <dbReference type="ARBA" id="ARBA00022603"/>
    </source>
</evidence>
<evidence type="ECO:0000256" key="8">
    <source>
        <dbReference type="ARBA" id="ARBA00023244"/>
    </source>
</evidence>
<evidence type="ECO:0000256" key="10">
    <source>
        <dbReference type="RuleBase" id="RU003960"/>
    </source>
</evidence>
<dbReference type="PROSITE" id="PS00839">
    <property type="entry name" value="SUMT_1"/>
    <property type="match status" value="1"/>
</dbReference>
<dbReference type="CDD" id="cd11642">
    <property type="entry name" value="SUMT"/>
    <property type="match status" value="1"/>
</dbReference>
<keyword evidence="4" id="KW-0597">Phosphoprotein</keyword>
<dbReference type="InterPro" id="IPR003043">
    <property type="entry name" value="Uropor_MeTrfase_CS"/>
</dbReference>
<dbReference type="Gene3D" id="3.30.950.10">
    <property type="entry name" value="Methyltransferase, Cobalt-precorrin-4 Transmethylase, Domain 2"/>
    <property type="match status" value="1"/>
</dbReference>
<evidence type="ECO:0000256" key="4">
    <source>
        <dbReference type="ARBA" id="ARBA00022553"/>
    </source>
</evidence>
<dbReference type="EC" id="2.1.1.107" evidence="3"/>
<keyword evidence="6 10" id="KW-0808">Transferase</keyword>
<dbReference type="NCBIfam" id="NF004790">
    <property type="entry name" value="PRK06136.1"/>
    <property type="match status" value="1"/>
</dbReference>
<dbReference type="PANTHER" id="PTHR45790:SF1">
    <property type="entry name" value="SIROHEME SYNTHASE"/>
    <property type="match status" value="1"/>
</dbReference>
<protein>
    <recommendedName>
        <fullName evidence="3">uroporphyrinogen-III C-methyltransferase</fullName>
        <ecNumber evidence="3">2.1.1.107</ecNumber>
    </recommendedName>
</protein>
<feature type="domain" description="Tetrapyrrole methylase" evidence="11">
    <location>
        <begin position="5"/>
        <end position="213"/>
    </location>
</feature>
<dbReference type="InterPro" id="IPR014777">
    <property type="entry name" value="4pyrrole_Mease_sub1"/>
</dbReference>
<proteinExistence type="inferred from homology"/>
<dbReference type="InterPro" id="IPR035996">
    <property type="entry name" value="4pyrrol_Methylase_sf"/>
</dbReference>
<evidence type="ECO:0000259" key="11">
    <source>
        <dbReference type="Pfam" id="PF00590"/>
    </source>
</evidence>
<evidence type="ECO:0000256" key="1">
    <source>
        <dbReference type="ARBA" id="ARBA00004953"/>
    </source>
</evidence>
<dbReference type="EMBL" id="BAABFC010000019">
    <property type="protein sequence ID" value="GAA4502141.1"/>
    <property type="molecule type" value="Genomic_DNA"/>
</dbReference>
<keyword evidence="13" id="KW-1185">Reference proteome</keyword>
<evidence type="ECO:0000256" key="9">
    <source>
        <dbReference type="ARBA" id="ARBA00025705"/>
    </source>
</evidence>
<comment type="similarity">
    <text evidence="2 10">Belongs to the precorrin methyltransferase family.</text>
</comment>
<dbReference type="Pfam" id="PF00590">
    <property type="entry name" value="TP_methylase"/>
    <property type="match status" value="1"/>
</dbReference>
<dbReference type="NCBIfam" id="TIGR01469">
    <property type="entry name" value="cobA_cysG_Cterm"/>
    <property type="match status" value="1"/>
</dbReference>
<reference evidence="13" key="1">
    <citation type="journal article" date="2019" name="Int. J. Syst. Evol. Microbiol.">
        <title>The Global Catalogue of Microorganisms (GCM) 10K type strain sequencing project: providing services to taxonomists for standard genome sequencing and annotation.</title>
        <authorList>
            <consortium name="The Broad Institute Genomics Platform"/>
            <consortium name="The Broad Institute Genome Sequencing Center for Infectious Disease"/>
            <person name="Wu L."/>
            <person name="Ma J."/>
        </authorList>
    </citation>
    <scope>NUCLEOTIDE SEQUENCE [LARGE SCALE GENOMIC DNA]</scope>
    <source>
        <strain evidence="13">JCM 32226</strain>
    </source>
</reference>
<keyword evidence="8" id="KW-0627">Porphyrin biosynthesis</keyword>
<dbReference type="InterPro" id="IPR000878">
    <property type="entry name" value="4pyrrol_Mease"/>
</dbReference>
<comment type="pathway">
    <text evidence="1">Cofactor biosynthesis; adenosylcobalamin biosynthesis.</text>
</comment>
<dbReference type="InterPro" id="IPR006366">
    <property type="entry name" value="CobA/CysG_C"/>
</dbReference>
<dbReference type="InterPro" id="IPR050161">
    <property type="entry name" value="Siro_Cobalamin_biosynth"/>
</dbReference>
<comment type="caution">
    <text evidence="12">The sequence shown here is derived from an EMBL/GenBank/DDBJ whole genome shotgun (WGS) entry which is preliminary data.</text>
</comment>
<dbReference type="InterPro" id="IPR014776">
    <property type="entry name" value="4pyrrole_Mease_sub2"/>
</dbReference>
<dbReference type="PANTHER" id="PTHR45790">
    <property type="entry name" value="SIROHEME SYNTHASE-RELATED"/>
    <property type="match status" value="1"/>
</dbReference>
<name>A0ABP8QEI5_9GAMM</name>
<comment type="pathway">
    <text evidence="9">Porphyrin-containing compound metabolism; siroheme biosynthesis; precorrin-2 from uroporphyrinogen III: step 1/1.</text>
</comment>
<sequence>MDGCVALVGAGPGDVELLTVKALRRLQQAEVVVFDRLVGEEIVALIPSTAERFDVGKRCGAPSLSQEAINRLLVQQARRGKRVVRLKGGDPFVFGRGGEEALCLAEAGIPYEVVPGITAALGCAAASQIPLTHRGLARSVTLVTGHLQDGSCFAPWQALVKGGGTLVFYMGLEQAERIEQGLLAAGMTQDLPVALVVAGTSARQQVITTCLGALSQQALALKGQSPVLMILGEVVALRDALLSLAEQSWRSVA</sequence>
<evidence type="ECO:0000313" key="12">
    <source>
        <dbReference type="EMBL" id="GAA4502141.1"/>
    </source>
</evidence>
<dbReference type="Proteomes" id="UP001501321">
    <property type="component" value="Unassembled WGS sequence"/>
</dbReference>
<evidence type="ECO:0000256" key="7">
    <source>
        <dbReference type="ARBA" id="ARBA00022691"/>
    </source>
</evidence>
<evidence type="ECO:0000256" key="6">
    <source>
        <dbReference type="ARBA" id="ARBA00022679"/>
    </source>
</evidence>